<evidence type="ECO:0008006" key="3">
    <source>
        <dbReference type="Google" id="ProtNLM"/>
    </source>
</evidence>
<dbReference type="STRING" id="1432307.W9CSN8"/>
<organism evidence="1 2">
    <name type="scientific">Sclerotinia borealis (strain F-4128)</name>
    <dbReference type="NCBI Taxonomy" id="1432307"/>
    <lineage>
        <taxon>Eukaryota</taxon>
        <taxon>Fungi</taxon>
        <taxon>Dikarya</taxon>
        <taxon>Ascomycota</taxon>
        <taxon>Pezizomycotina</taxon>
        <taxon>Leotiomycetes</taxon>
        <taxon>Helotiales</taxon>
        <taxon>Sclerotiniaceae</taxon>
        <taxon>Sclerotinia</taxon>
    </lineage>
</organism>
<comment type="caution">
    <text evidence="1">The sequence shown here is derived from an EMBL/GenBank/DDBJ whole genome shotgun (WGS) entry which is preliminary data.</text>
</comment>
<name>W9CSN8_SCLBF</name>
<proteinExistence type="predicted"/>
<protein>
    <recommendedName>
        <fullName evidence="3">BTB domain-containing protein</fullName>
    </recommendedName>
</protein>
<gene>
    <name evidence="1" type="ORF">SBOR_0464</name>
</gene>
<evidence type="ECO:0000313" key="2">
    <source>
        <dbReference type="Proteomes" id="UP000019487"/>
    </source>
</evidence>
<dbReference type="EMBL" id="AYSA01000023">
    <property type="protein sequence ID" value="ESZ99143.1"/>
    <property type="molecule type" value="Genomic_DNA"/>
</dbReference>
<evidence type="ECO:0000313" key="1">
    <source>
        <dbReference type="EMBL" id="ESZ99143.1"/>
    </source>
</evidence>
<dbReference type="OrthoDB" id="4849160at2759"/>
<dbReference type="Proteomes" id="UP000019487">
    <property type="component" value="Unassembled WGS sequence"/>
</dbReference>
<accession>W9CSN8</accession>
<sequence>METQFSYSTPKEETNPDLLHTKDTSYRSSKHLTLASPIFKAMLRNTFSEGTTLLTIGQVKVSLPEDDPTVMTNLVFLIHGRHGHPDIDHVITLDSLNKAAILVDKYHMHEAVAFFTTTWTLSYFNRHAIRLHSFRDFPLLFCVSWVFELEEPFKEITRIIQYNTVGSIKDMMKGTGIDLPIPEGVIGKYISYPLFRRSTNTSLPEKLETARLAAIGDTIQVLANLIAKYQDNNGITMCKVDGNQLPDINQLHIHKDRCDATVLGSLMRGATKEGLWPPALTESLRNSSVYAVKQKVVGVEFTTGCEGLRDLLPWPQRYDPYRILSSHGIRDQMRVSIEEAEGRLRGLDLKVERERFVGPLLARYR</sequence>
<keyword evidence="2" id="KW-1185">Reference proteome</keyword>
<dbReference type="AlphaFoldDB" id="W9CSN8"/>
<reference evidence="1 2" key="1">
    <citation type="journal article" date="2014" name="Genome Announc.">
        <title>Draft genome sequence of Sclerotinia borealis, a psychrophilic plant pathogenic fungus.</title>
        <authorList>
            <person name="Mardanov A.V."/>
            <person name="Beletsky A.V."/>
            <person name="Kadnikov V.V."/>
            <person name="Ignatov A.N."/>
            <person name="Ravin N.V."/>
        </authorList>
    </citation>
    <scope>NUCLEOTIDE SEQUENCE [LARGE SCALE GENOMIC DNA]</scope>
    <source>
        <strain evidence="2">F-4157</strain>
    </source>
</reference>
<dbReference type="HOGENOM" id="CLU_031555_2_2_1"/>